<feature type="transmembrane region" description="Helical" evidence="1">
    <location>
        <begin position="95"/>
        <end position="117"/>
    </location>
</feature>
<organism evidence="3 4">
    <name type="scientific">Phakopsora pachyrhizi</name>
    <name type="common">Asian soybean rust disease fungus</name>
    <dbReference type="NCBI Taxonomy" id="170000"/>
    <lineage>
        <taxon>Eukaryota</taxon>
        <taxon>Fungi</taxon>
        <taxon>Dikarya</taxon>
        <taxon>Basidiomycota</taxon>
        <taxon>Pucciniomycotina</taxon>
        <taxon>Pucciniomycetes</taxon>
        <taxon>Pucciniales</taxon>
        <taxon>Phakopsoraceae</taxon>
        <taxon>Phakopsora</taxon>
    </lineage>
</organism>
<dbReference type="AlphaFoldDB" id="A0AAV0APR4"/>
<accession>A0AAV0APR4</accession>
<evidence type="ECO:0000256" key="2">
    <source>
        <dbReference type="SAM" id="SignalP"/>
    </source>
</evidence>
<protein>
    <submittedName>
        <fullName evidence="3">Uncharacterized protein</fullName>
    </submittedName>
</protein>
<reference evidence="3" key="1">
    <citation type="submission" date="2022-06" db="EMBL/GenBank/DDBJ databases">
        <authorList>
            <consortium name="SYNGENTA / RWTH Aachen University"/>
        </authorList>
    </citation>
    <scope>NUCLEOTIDE SEQUENCE</scope>
</reference>
<keyword evidence="1" id="KW-0472">Membrane</keyword>
<evidence type="ECO:0000313" key="4">
    <source>
        <dbReference type="Proteomes" id="UP001153365"/>
    </source>
</evidence>
<feature type="signal peptide" evidence="2">
    <location>
        <begin position="1"/>
        <end position="19"/>
    </location>
</feature>
<comment type="caution">
    <text evidence="3">The sequence shown here is derived from an EMBL/GenBank/DDBJ whole genome shotgun (WGS) entry which is preliminary data.</text>
</comment>
<dbReference type="EMBL" id="CALTRL010000982">
    <property type="protein sequence ID" value="CAH7670410.1"/>
    <property type="molecule type" value="Genomic_DNA"/>
</dbReference>
<dbReference type="Proteomes" id="UP001153365">
    <property type="component" value="Unassembled WGS sequence"/>
</dbReference>
<keyword evidence="1" id="KW-1133">Transmembrane helix</keyword>
<feature type="chain" id="PRO_5043639525" evidence="2">
    <location>
        <begin position="20"/>
        <end position="135"/>
    </location>
</feature>
<keyword evidence="2" id="KW-0732">Signal</keyword>
<evidence type="ECO:0000313" key="3">
    <source>
        <dbReference type="EMBL" id="CAH7670410.1"/>
    </source>
</evidence>
<sequence>MRCFIFTIVLLAISQYVLGVEESTTQKLNRRRLVDVDILNRGRQPFNTGNSLIDVDILNNFLRDDSKNVKEMNVCAYGDQSIHKFIFTDFIENKFVFFPLTRLLYICFILLHLLAIIHLSNTTTPPYVESIACVI</sequence>
<name>A0AAV0APR4_PHAPC</name>
<gene>
    <name evidence="3" type="ORF">PPACK8108_LOCUS5114</name>
</gene>
<evidence type="ECO:0000256" key="1">
    <source>
        <dbReference type="SAM" id="Phobius"/>
    </source>
</evidence>
<keyword evidence="1" id="KW-0812">Transmembrane</keyword>
<keyword evidence="4" id="KW-1185">Reference proteome</keyword>
<proteinExistence type="predicted"/>